<dbReference type="EMBL" id="BONQ01000002">
    <property type="protein sequence ID" value="GIG42002.1"/>
    <property type="molecule type" value="Genomic_DNA"/>
</dbReference>
<evidence type="ECO:0000313" key="2">
    <source>
        <dbReference type="Proteomes" id="UP000660611"/>
    </source>
</evidence>
<gene>
    <name evidence="1" type="ORF">Dsi01nite_000430</name>
</gene>
<keyword evidence="2" id="KW-1185">Reference proteome</keyword>
<dbReference type="Proteomes" id="UP000660611">
    <property type="component" value="Unassembled WGS sequence"/>
</dbReference>
<sequence>MSGDAAPRSRSERESSVYMRLRPCGCGSVDFDPQHEVRRVQGAWLSRYTGRCRNCDTLREFVFVVDPPTRQGDRSAWSAGTEPSHLVDPGEWLAVADDLGRTVGDAVGADEVDDDRQCRRRVDLGLAADAVEEVLLAVPAGADAVPGGACRSELGRRVYAADPGRFRRHELELARDRYADQSGHVHRHRPDGPPMRARSLNEARLFIDLCRCDCGHSSFEHRTRWSPAAPGETRATLTVNGDCDRCGSARHFVFSVPADAGSGPAPDPLGAGFSHPGGGPSELVDPGQFLLVARSAARVADRILAESPTSWWTDDVSWEAVTGSLAASVAALQEVLTCIPLGADRMPATALRSATGRVVHHNDPQLFRRDRLVEAHAERDRVLRRLLAEHPEPDDDG</sequence>
<accession>A0A919PEN5</accession>
<evidence type="ECO:0000313" key="1">
    <source>
        <dbReference type="EMBL" id="GIG42002.1"/>
    </source>
</evidence>
<comment type="caution">
    <text evidence="1">The sequence shown here is derived from an EMBL/GenBank/DDBJ whole genome shotgun (WGS) entry which is preliminary data.</text>
</comment>
<proteinExistence type="predicted"/>
<protein>
    <submittedName>
        <fullName evidence="1">Uncharacterized protein</fullName>
    </submittedName>
</protein>
<reference evidence="1" key="1">
    <citation type="submission" date="2021-01" db="EMBL/GenBank/DDBJ databases">
        <title>Whole genome shotgun sequence of Dactylosporangium siamense NBRC 106093.</title>
        <authorList>
            <person name="Komaki H."/>
            <person name="Tamura T."/>
        </authorList>
    </citation>
    <scope>NUCLEOTIDE SEQUENCE</scope>
    <source>
        <strain evidence="1">NBRC 106093</strain>
    </source>
</reference>
<organism evidence="1 2">
    <name type="scientific">Dactylosporangium siamense</name>
    <dbReference type="NCBI Taxonomy" id="685454"/>
    <lineage>
        <taxon>Bacteria</taxon>
        <taxon>Bacillati</taxon>
        <taxon>Actinomycetota</taxon>
        <taxon>Actinomycetes</taxon>
        <taxon>Micromonosporales</taxon>
        <taxon>Micromonosporaceae</taxon>
        <taxon>Dactylosporangium</taxon>
    </lineage>
</organism>
<name>A0A919PEN5_9ACTN</name>
<dbReference type="AlphaFoldDB" id="A0A919PEN5"/>